<dbReference type="AlphaFoldDB" id="A0A1B0GI86"/>
<proteinExistence type="predicted"/>
<dbReference type="PROSITE" id="PS00233">
    <property type="entry name" value="CHIT_BIND_RR_1"/>
    <property type="match status" value="1"/>
</dbReference>
<protein>
    <submittedName>
        <fullName evidence="4">Uncharacterized protein</fullName>
    </submittedName>
</protein>
<dbReference type="PROSITE" id="PS51155">
    <property type="entry name" value="CHIT_BIND_RR_2"/>
    <property type="match status" value="1"/>
</dbReference>
<reference evidence="4" key="1">
    <citation type="submission" date="2020-05" db="UniProtKB">
        <authorList>
            <consortium name="EnsemblMetazoa"/>
        </authorList>
    </citation>
    <scope>IDENTIFICATION</scope>
    <source>
        <strain evidence="4">Jacobina</strain>
    </source>
</reference>
<dbReference type="VEuPathDB" id="VectorBase:LLONM1_004489"/>
<feature type="chain" id="PRO_5008408440" evidence="3">
    <location>
        <begin position="19"/>
        <end position="146"/>
    </location>
</feature>
<dbReference type="EnsemblMetazoa" id="LLOJ004294-RA">
    <property type="protein sequence ID" value="LLOJ004294-PA"/>
    <property type="gene ID" value="LLOJ004294"/>
</dbReference>
<keyword evidence="1 2" id="KW-0193">Cuticle</keyword>
<dbReference type="Pfam" id="PF00379">
    <property type="entry name" value="Chitin_bind_4"/>
    <property type="match status" value="1"/>
</dbReference>
<keyword evidence="5" id="KW-1185">Reference proteome</keyword>
<evidence type="ECO:0000256" key="2">
    <source>
        <dbReference type="PROSITE-ProRule" id="PRU00497"/>
    </source>
</evidence>
<evidence type="ECO:0000256" key="3">
    <source>
        <dbReference type="SAM" id="SignalP"/>
    </source>
</evidence>
<dbReference type="InterPro" id="IPR031311">
    <property type="entry name" value="CHIT_BIND_RR_consensus"/>
</dbReference>
<dbReference type="GO" id="GO:0042302">
    <property type="term" value="F:structural constituent of cuticle"/>
    <property type="evidence" value="ECO:0007669"/>
    <property type="project" value="UniProtKB-UniRule"/>
</dbReference>
<dbReference type="VEuPathDB" id="VectorBase:LLOJ004294"/>
<dbReference type="GO" id="GO:0031012">
    <property type="term" value="C:extracellular matrix"/>
    <property type="evidence" value="ECO:0007669"/>
    <property type="project" value="TreeGrafter"/>
</dbReference>
<dbReference type="Proteomes" id="UP000092461">
    <property type="component" value="Unassembled WGS sequence"/>
</dbReference>
<dbReference type="InterPro" id="IPR051217">
    <property type="entry name" value="Insect_Cuticle_Struc_Prot"/>
</dbReference>
<evidence type="ECO:0000256" key="1">
    <source>
        <dbReference type="ARBA" id="ARBA00022460"/>
    </source>
</evidence>
<dbReference type="PANTHER" id="PTHR12236:SF95">
    <property type="entry name" value="CUTICULAR PROTEIN 76BD, ISOFORM C-RELATED"/>
    <property type="match status" value="1"/>
</dbReference>
<evidence type="ECO:0000313" key="4">
    <source>
        <dbReference type="EnsemblMetazoa" id="LLOJ004294-PA"/>
    </source>
</evidence>
<dbReference type="PANTHER" id="PTHR12236">
    <property type="entry name" value="STRUCTURAL CONTITUENT OF CUTICLE"/>
    <property type="match status" value="1"/>
</dbReference>
<dbReference type="PRINTS" id="PR00947">
    <property type="entry name" value="CUTICLE"/>
</dbReference>
<dbReference type="InterPro" id="IPR000618">
    <property type="entry name" value="Insect_cuticle"/>
</dbReference>
<keyword evidence="3" id="KW-0732">Signal</keyword>
<dbReference type="GO" id="GO:0005615">
    <property type="term" value="C:extracellular space"/>
    <property type="evidence" value="ECO:0007669"/>
    <property type="project" value="TreeGrafter"/>
</dbReference>
<accession>A0A1B0GI86</accession>
<evidence type="ECO:0000313" key="5">
    <source>
        <dbReference type="Proteomes" id="UP000092461"/>
    </source>
</evidence>
<feature type="signal peptide" evidence="3">
    <location>
        <begin position="1"/>
        <end position="18"/>
    </location>
</feature>
<organism evidence="4 5">
    <name type="scientific">Lutzomyia longipalpis</name>
    <name type="common">Sand fly</name>
    <dbReference type="NCBI Taxonomy" id="7200"/>
    <lineage>
        <taxon>Eukaryota</taxon>
        <taxon>Metazoa</taxon>
        <taxon>Ecdysozoa</taxon>
        <taxon>Arthropoda</taxon>
        <taxon>Hexapoda</taxon>
        <taxon>Insecta</taxon>
        <taxon>Pterygota</taxon>
        <taxon>Neoptera</taxon>
        <taxon>Endopterygota</taxon>
        <taxon>Diptera</taxon>
        <taxon>Nematocera</taxon>
        <taxon>Psychodoidea</taxon>
        <taxon>Psychodidae</taxon>
        <taxon>Lutzomyia</taxon>
        <taxon>Lutzomyia</taxon>
    </lineage>
</organism>
<sequence length="146" mass="16785">MLINTIFCLVVALAITFAYPGHHAESYANLNQHHHDHHYVEDHHYGPAPYKFEYGVKDHHTGDHKQAWEHSDGHHVKGSYSLYEPDGTKRVVEYTADPHFGFNAVIANMRKLKQEMRRLAFDGIKIQNNNKFSTEIPGVRGCDNFS</sequence>
<name>A0A1B0GI86_LUTLO</name>
<dbReference type="EMBL" id="AJWK01013572">
    <property type="status" value="NOT_ANNOTATED_CDS"/>
    <property type="molecule type" value="Genomic_DNA"/>
</dbReference>